<feature type="non-terminal residue" evidence="1">
    <location>
        <position position="1"/>
    </location>
</feature>
<accession>A0A8S2NNF1</accession>
<reference evidence="1" key="1">
    <citation type="submission" date="2021-02" db="EMBL/GenBank/DDBJ databases">
        <authorList>
            <person name="Nowell W R."/>
        </authorList>
    </citation>
    <scope>NUCLEOTIDE SEQUENCE</scope>
</reference>
<proteinExistence type="predicted"/>
<name>A0A8S2NNF1_9BILA</name>
<protein>
    <submittedName>
        <fullName evidence="1">Uncharacterized protein</fullName>
    </submittedName>
</protein>
<organism evidence="1 2">
    <name type="scientific">Rotaria magnacalcarata</name>
    <dbReference type="NCBI Taxonomy" id="392030"/>
    <lineage>
        <taxon>Eukaryota</taxon>
        <taxon>Metazoa</taxon>
        <taxon>Spiralia</taxon>
        <taxon>Gnathifera</taxon>
        <taxon>Rotifera</taxon>
        <taxon>Eurotatoria</taxon>
        <taxon>Bdelloidea</taxon>
        <taxon>Philodinida</taxon>
        <taxon>Philodinidae</taxon>
        <taxon>Rotaria</taxon>
    </lineage>
</organism>
<evidence type="ECO:0000313" key="2">
    <source>
        <dbReference type="Proteomes" id="UP000681720"/>
    </source>
</evidence>
<comment type="caution">
    <text evidence="1">The sequence shown here is derived from an EMBL/GenBank/DDBJ whole genome shotgun (WGS) entry which is preliminary data.</text>
</comment>
<dbReference type="AlphaFoldDB" id="A0A8S2NNF1"/>
<dbReference type="EMBL" id="CAJOBJ010004729">
    <property type="protein sequence ID" value="CAF4009445.1"/>
    <property type="molecule type" value="Genomic_DNA"/>
</dbReference>
<gene>
    <name evidence="1" type="ORF">GIL414_LOCUS12222</name>
</gene>
<sequence>LLSFIRSNETNFDSLSSFQMPYNSVQPSIQISIMNFDINQNKKKKSSNAFTRNLAALRPFTDVNIRLGSCQIDFDISIIDRIYSLKNAFQGYNSPSEQ</sequence>
<dbReference type="Proteomes" id="UP000681720">
    <property type="component" value="Unassembled WGS sequence"/>
</dbReference>
<evidence type="ECO:0000313" key="1">
    <source>
        <dbReference type="EMBL" id="CAF4009445.1"/>
    </source>
</evidence>